<dbReference type="GO" id="GO:0003723">
    <property type="term" value="F:RNA binding"/>
    <property type="evidence" value="ECO:0007669"/>
    <property type="project" value="InterPro"/>
</dbReference>
<dbReference type="GO" id="GO:0016435">
    <property type="term" value="F:rRNA (guanine) methyltransferase activity"/>
    <property type="evidence" value="ECO:0007669"/>
    <property type="project" value="TreeGrafter"/>
</dbReference>
<comment type="similarity">
    <text evidence="2">Belongs to the class IV-like SAM-binding methyltransferase superfamily. RNA methyltransferase TrmH family.</text>
</comment>
<dbReference type="GO" id="GO:0005739">
    <property type="term" value="C:mitochondrion"/>
    <property type="evidence" value="ECO:0007669"/>
    <property type="project" value="UniProtKB-SubCell"/>
</dbReference>
<dbReference type="InterPro" id="IPR047182">
    <property type="entry name" value="MRM1"/>
</dbReference>
<evidence type="ECO:0000256" key="6">
    <source>
        <dbReference type="ARBA" id="ARBA00022691"/>
    </source>
</evidence>
<name>A0A9P6WHM4_9ASCO</name>
<keyword evidence="10" id="KW-0175">Coiled coil</keyword>
<dbReference type="SUPFAM" id="SSF55315">
    <property type="entry name" value="L30e-like"/>
    <property type="match status" value="1"/>
</dbReference>
<evidence type="ECO:0000256" key="2">
    <source>
        <dbReference type="ARBA" id="ARBA00007228"/>
    </source>
</evidence>
<protein>
    <recommendedName>
        <fullName evidence="9">rRNA methyltransferase 1, mitochondrial</fullName>
    </recommendedName>
</protein>
<dbReference type="InterPro" id="IPR029026">
    <property type="entry name" value="tRNA_m1G_MTases_N"/>
</dbReference>
<evidence type="ECO:0000256" key="4">
    <source>
        <dbReference type="ARBA" id="ARBA00022603"/>
    </source>
</evidence>
<dbReference type="InterPro" id="IPR047261">
    <property type="entry name" value="MRM1_MeTrfase_dom"/>
</dbReference>
<dbReference type="Proteomes" id="UP000697127">
    <property type="component" value="Unassembled WGS sequence"/>
</dbReference>
<dbReference type="PANTHER" id="PTHR46103:SF1">
    <property type="entry name" value="RRNA METHYLTRANSFERASE 1, MITOCHONDRIAL"/>
    <property type="match status" value="1"/>
</dbReference>
<keyword evidence="3" id="KW-0698">rRNA processing</keyword>
<keyword evidence="8" id="KW-0496">Mitochondrion</keyword>
<dbReference type="SUPFAM" id="SSF75217">
    <property type="entry name" value="alpha/beta knot"/>
    <property type="match status" value="1"/>
</dbReference>
<dbReference type="EMBL" id="PUHW01000349">
    <property type="protein sequence ID" value="KAG0686924.1"/>
    <property type="molecule type" value="Genomic_DNA"/>
</dbReference>
<evidence type="ECO:0000259" key="11">
    <source>
        <dbReference type="SMART" id="SM00967"/>
    </source>
</evidence>
<keyword evidence="13" id="KW-1185">Reference proteome</keyword>
<evidence type="ECO:0000256" key="1">
    <source>
        <dbReference type="ARBA" id="ARBA00004173"/>
    </source>
</evidence>
<evidence type="ECO:0000256" key="8">
    <source>
        <dbReference type="ARBA" id="ARBA00023128"/>
    </source>
</evidence>
<evidence type="ECO:0000256" key="7">
    <source>
        <dbReference type="ARBA" id="ARBA00022946"/>
    </source>
</evidence>
<dbReference type="PANTHER" id="PTHR46103">
    <property type="entry name" value="RRNA METHYLTRANSFERASE 1, MITOCHONDRIAL"/>
    <property type="match status" value="1"/>
</dbReference>
<organism evidence="12 13">
    <name type="scientific">Pichia californica</name>
    <dbReference type="NCBI Taxonomy" id="460514"/>
    <lineage>
        <taxon>Eukaryota</taxon>
        <taxon>Fungi</taxon>
        <taxon>Dikarya</taxon>
        <taxon>Ascomycota</taxon>
        <taxon>Saccharomycotina</taxon>
        <taxon>Pichiomycetes</taxon>
        <taxon>Pichiales</taxon>
        <taxon>Pichiaceae</taxon>
        <taxon>Pichia</taxon>
    </lineage>
</organism>
<dbReference type="NCBIfam" id="TIGR00186">
    <property type="entry name" value="rRNA_methyl_3"/>
    <property type="match status" value="1"/>
</dbReference>
<dbReference type="InterPro" id="IPR029064">
    <property type="entry name" value="Ribosomal_eL30-like_sf"/>
</dbReference>
<evidence type="ECO:0000313" key="13">
    <source>
        <dbReference type="Proteomes" id="UP000697127"/>
    </source>
</evidence>
<keyword evidence="7" id="KW-0809">Transit peptide</keyword>
<feature type="domain" description="RNA 2-O ribose methyltransferase substrate binding" evidence="11">
    <location>
        <begin position="134"/>
        <end position="211"/>
    </location>
</feature>
<dbReference type="InterPro" id="IPR004441">
    <property type="entry name" value="rRNA_MeTrfase_TrmH"/>
</dbReference>
<dbReference type="InterPro" id="IPR029028">
    <property type="entry name" value="Alpha/beta_knot_MTases"/>
</dbReference>
<evidence type="ECO:0000313" key="12">
    <source>
        <dbReference type="EMBL" id="KAG0686924.1"/>
    </source>
</evidence>
<comment type="caution">
    <text evidence="12">The sequence shown here is derived from an EMBL/GenBank/DDBJ whole genome shotgun (WGS) entry which is preliminary data.</text>
</comment>
<dbReference type="OrthoDB" id="270651at2759"/>
<accession>A0A9P6WHM4</accession>
<gene>
    <name evidence="12" type="ORF">C6P40_003149</name>
</gene>
<dbReference type="Gene3D" id="3.40.1280.10">
    <property type="match status" value="1"/>
</dbReference>
<sequence>MLKNGAVSLIKCIGYQARFESSGSSSQIRRPRAPFVTSIDRETRKTVTFDKNMPSYIKKKAWERDGQDKEKWFKRKHAHHHVLEKAGREKAADRYENIERKRRRERQEYTREREEVRDYKVGLKNMRSNTQIDYIFGTNSVLASLKGDKRYKFGKLFIHNPKDTHKANEIIALAREKDVNIIESTKQDLNILTNNAVHNGIVIETRPMEIPNIKSMGSSVSENSFNVKVITNLIGQSETENKVIDTYGKRYPLGLYLDEISDPHNVGAIVRSAYFLGVNFVVFSEKNCAPLSPVVSKASSGAIEFINLYKADKPLTFFDDSIDNGWTFVSTIAPTDARNKSKQINTEFISELLQKSPVILVIGSEGAGIRTNLINKSEYLVAVNNGRDMNECVDSLNVSVATALLVSKILS</sequence>
<dbReference type="CDD" id="cd18105">
    <property type="entry name" value="SpoU-like_MRM1"/>
    <property type="match status" value="1"/>
</dbReference>
<evidence type="ECO:0000256" key="5">
    <source>
        <dbReference type="ARBA" id="ARBA00022679"/>
    </source>
</evidence>
<dbReference type="Pfam" id="PF00588">
    <property type="entry name" value="SpoU_methylase"/>
    <property type="match status" value="1"/>
</dbReference>
<dbReference type="InterPro" id="IPR001537">
    <property type="entry name" value="SpoU_MeTrfase"/>
</dbReference>
<evidence type="ECO:0000256" key="9">
    <source>
        <dbReference type="ARBA" id="ARBA00034881"/>
    </source>
</evidence>
<dbReference type="Gene3D" id="3.30.1330.30">
    <property type="match status" value="1"/>
</dbReference>
<dbReference type="AlphaFoldDB" id="A0A9P6WHM4"/>
<keyword evidence="4" id="KW-0489">Methyltransferase</keyword>
<proteinExistence type="inferred from homology"/>
<keyword evidence="5" id="KW-0808">Transferase</keyword>
<dbReference type="SMART" id="SM00967">
    <property type="entry name" value="SpoU_sub_bind"/>
    <property type="match status" value="1"/>
</dbReference>
<reference evidence="12" key="1">
    <citation type="submission" date="2020-11" db="EMBL/GenBank/DDBJ databases">
        <title>Kefir isolates.</title>
        <authorList>
            <person name="Marcisauskas S."/>
            <person name="Kim Y."/>
            <person name="Blasche S."/>
        </authorList>
    </citation>
    <scope>NUCLEOTIDE SEQUENCE</scope>
    <source>
        <strain evidence="12">Olga-1</strain>
    </source>
</reference>
<dbReference type="InterPro" id="IPR013123">
    <property type="entry name" value="SpoU_subst-bd"/>
</dbReference>
<feature type="coiled-coil region" evidence="10">
    <location>
        <begin position="88"/>
        <end position="115"/>
    </location>
</feature>
<evidence type="ECO:0000256" key="3">
    <source>
        <dbReference type="ARBA" id="ARBA00022552"/>
    </source>
</evidence>
<dbReference type="Pfam" id="PF08032">
    <property type="entry name" value="SpoU_sub_bind"/>
    <property type="match status" value="1"/>
</dbReference>
<keyword evidence="6" id="KW-0949">S-adenosyl-L-methionine</keyword>
<evidence type="ECO:0000256" key="10">
    <source>
        <dbReference type="SAM" id="Coils"/>
    </source>
</evidence>
<comment type="subcellular location">
    <subcellularLocation>
        <location evidence="1">Mitochondrion</location>
    </subcellularLocation>
</comment>